<dbReference type="InterPro" id="IPR009729">
    <property type="entry name" value="Gal-3-0_sulfotransfrase"/>
</dbReference>
<comment type="subcellular location">
    <subcellularLocation>
        <location evidence="1">Golgi apparatus membrane</location>
        <topology evidence="1">Single-pass type II membrane protein</topology>
    </subcellularLocation>
</comment>
<reference evidence="10" key="2">
    <citation type="submission" date="2025-09" db="UniProtKB">
        <authorList>
            <consortium name="Ensembl"/>
        </authorList>
    </citation>
    <scope>IDENTIFICATION</scope>
</reference>
<evidence type="ECO:0000256" key="1">
    <source>
        <dbReference type="ARBA" id="ARBA00004323"/>
    </source>
</evidence>
<keyword evidence="3" id="KW-0808">Transferase</keyword>
<keyword evidence="6" id="KW-1133">Transmembrane helix</keyword>
<evidence type="ECO:0000256" key="6">
    <source>
        <dbReference type="ARBA" id="ARBA00022989"/>
    </source>
</evidence>
<proteinExistence type="inferred from homology"/>
<evidence type="ECO:0000256" key="8">
    <source>
        <dbReference type="ARBA" id="ARBA00023136"/>
    </source>
</evidence>
<keyword evidence="11" id="KW-1185">Reference proteome</keyword>
<reference evidence="10" key="1">
    <citation type="submission" date="2025-08" db="UniProtKB">
        <authorList>
            <consortium name="Ensembl"/>
        </authorList>
    </citation>
    <scope>IDENTIFICATION</scope>
</reference>
<keyword evidence="7" id="KW-0333">Golgi apparatus</keyword>
<evidence type="ECO:0000256" key="7">
    <source>
        <dbReference type="ARBA" id="ARBA00023034"/>
    </source>
</evidence>
<dbReference type="Pfam" id="PF06990">
    <property type="entry name" value="Gal-3-0_sulfotr"/>
    <property type="match status" value="1"/>
</dbReference>
<dbReference type="GO" id="GO:0009247">
    <property type="term" value="P:glycolipid biosynthetic process"/>
    <property type="evidence" value="ECO:0007669"/>
    <property type="project" value="InterPro"/>
</dbReference>
<evidence type="ECO:0000256" key="5">
    <source>
        <dbReference type="ARBA" id="ARBA00022968"/>
    </source>
</evidence>
<protein>
    <submittedName>
        <fullName evidence="10">Galactose-3-O-sulfotransferase 4</fullName>
    </submittedName>
</protein>
<dbReference type="Gene3D" id="3.40.50.300">
    <property type="entry name" value="P-loop containing nucleotide triphosphate hydrolases"/>
    <property type="match status" value="1"/>
</dbReference>
<dbReference type="Proteomes" id="UP000694552">
    <property type="component" value="Unplaced"/>
</dbReference>
<evidence type="ECO:0000256" key="4">
    <source>
        <dbReference type="ARBA" id="ARBA00022692"/>
    </source>
</evidence>
<dbReference type="InterPro" id="IPR027417">
    <property type="entry name" value="P-loop_NTPase"/>
</dbReference>
<name>A0A8C8EFT5_9STRI</name>
<sequence length="408" mass="44641">MPGSPEPPLSRRMMKLPPACCRLQTLGAALGVCVTIGFTVQLLGGPFQRRAPAAPVGRPPAPCQPRTHLVFLKTHKTGGSSVVNLLHRFGEARGLRFALPHRYQFGYPGPFRAERVKGYRPGGPPFDIICHHMRFNLTEVQKVMPNDSFYFSIVRDPGTLGESAFAYYRAVAPAFRRAPSLAAFLAAPGRFYEAGARGNHYARNLQWFDFGLPAVGDGDGAAVAAALAGLERAFALVLLAEHFDESLVLLREALCWPEEAVAAFAHNGRPAEGAPRVSPAQAARLRAWNSLDWELYAHLNRSFWRRAEAFGAARLREEVARLRQRRAALARHCLQGGGPLPARAIPDGRLRPFQPPGRAQILGYALRAGLPPAERERCARLATPELQYKDILDRRQFGGGNASVPPGA</sequence>
<keyword evidence="9" id="KW-0325">Glycoprotein</keyword>
<evidence type="ECO:0000256" key="3">
    <source>
        <dbReference type="ARBA" id="ARBA00022679"/>
    </source>
</evidence>
<keyword evidence="4" id="KW-0812">Transmembrane</keyword>
<evidence type="ECO:0000313" key="10">
    <source>
        <dbReference type="Ensembl" id="ENSOSUP00000023290.1"/>
    </source>
</evidence>
<dbReference type="AlphaFoldDB" id="A0A8C8EFT5"/>
<dbReference type="SUPFAM" id="SSF52540">
    <property type="entry name" value="P-loop containing nucleoside triphosphate hydrolases"/>
    <property type="match status" value="1"/>
</dbReference>
<accession>A0A8C8EFT5</accession>
<dbReference type="GO" id="GO:0001733">
    <property type="term" value="F:galactosylceramide sulfotransferase activity"/>
    <property type="evidence" value="ECO:0007669"/>
    <property type="project" value="InterPro"/>
</dbReference>
<dbReference type="PANTHER" id="PTHR14647">
    <property type="entry name" value="GALACTOSE-3-O-SULFOTRANSFERASE"/>
    <property type="match status" value="1"/>
</dbReference>
<organism evidence="10 11">
    <name type="scientific">Otus sunia</name>
    <name type="common">Oriental scops-owl</name>
    <dbReference type="NCBI Taxonomy" id="257818"/>
    <lineage>
        <taxon>Eukaryota</taxon>
        <taxon>Metazoa</taxon>
        <taxon>Chordata</taxon>
        <taxon>Craniata</taxon>
        <taxon>Vertebrata</taxon>
        <taxon>Euteleostomi</taxon>
        <taxon>Archelosauria</taxon>
        <taxon>Archosauria</taxon>
        <taxon>Dinosauria</taxon>
        <taxon>Saurischia</taxon>
        <taxon>Theropoda</taxon>
        <taxon>Coelurosauria</taxon>
        <taxon>Aves</taxon>
        <taxon>Neognathae</taxon>
        <taxon>Neoaves</taxon>
        <taxon>Telluraves</taxon>
        <taxon>Strigiformes</taxon>
        <taxon>Strigidae</taxon>
        <taxon>Otus</taxon>
    </lineage>
</organism>
<dbReference type="GO" id="GO:0000139">
    <property type="term" value="C:Golgi membrane"/>
    <property type="evidence" value="ECO:0007669"/>
    <property type="project" value="UniProtKB-SubCell"/>
</dbReference>
<dbReference type="PANTHER" id="PTHR14647:SF57">
    <property type="entry name" value="GALACTOSE-3-O-SULFOTRANSFERASE 4"/>
    <property type="match status" value="1"/>
</dbReference>
<dbReference type="Ensembl" id="ENSOSUT00000023996.1">
    <property type="protein sequence ID" value="ENSOSUP00000023290.1"/>
    <property type="gene ID" value="ENSOSUG00000015923.1"/>
</dbReference>
<evidence type="ECO:0000256" key="2">
    <source>
        <dbReference type="ARBA" id="ARBA00008124"/>
    </source>
</evidence>
<keyword evidence="5" id="KW-0735">Signal-anchor</keyword>
<evidence type="ECO:0000256" key="9">
    <source>
        <dbReference type="ARBA" id="ARBA00023180"/>
    </source>
</evidence>
<comment type="similarity">
    <text evidence="2">Belongs to the galactose-3-O-sulfotransferase family.</text>
</comment>
<evidence type="ECO:0000313" key="11">
    <source>
        <dbReference type="Proteomes" id="UP000694552"/>
    </source>
</evidence>
<keyword evidence="8" id="KW-0472">Membrane</keyword>